<protein>
    <submittedName>
        <fullName evidence="3">Uncharacterized protein</fullName>
    </submittedName>
</protein>
<feature type="compositionally biased region" description="Acidic residues" evidence="1">
    <location>
        <begin position="790"/>
        <end position="801"/>
    </location>
</feature>
<evidence type="ECO:0000256" key="2">
    <source>
        <dbReference type="SAM" id="Phobius"/>
    </source>
</evidence>
<name>A0A197K1H8_9FUNG</name>
<evidence type="ECO:0000313" key="4">
    <source>
        <dbReference type="Proteomes" id="UP000078512"/>
    </source>
</evidence>
<keyword evidence="4" id="KW-1185">Reference proteome</keyword>
<dbReference type="Proteomes" id="UP000078512">
    <property type="component" value="Unassembled WGS sequence"/>
</dbReference>
<feature type="region of interest" description="Disordered" evidence="1">
    <location>
        <begin position="517"/>
        <end position="574"/>
    </location>
</feature>
<feature type="compositionally biased region" description="Low complexity" evidence="1">
    <location>
        <begin position="294"/>
        <end position="315"/>
    </location>
</feature>
<gene>
    <name evidence="3" type="ORF">K457DRAFT_17165</name>
</gene>
<dbReference type="EMBL" id="KV442029">
    <property type="protein sequence ID" value="OAQ31457.1"/>
    <property type="molecule type" value="Genomic_DNA"/>
</dbReference>
<feature type="transmembrane region" description="Helical" evidence="2">
    <location>
        <begin position="325"/>
        <end position="349"/>
    </location>
</feature>
<feature type="region of interest" description="Disordered" evidence="1">
    <location>
        <begin position="291"/>
        <end position="315"/>
    </location>
</feature>
<feature type="compositionally biased region" description="Basic and acidic residues" evidence="1">
    <location>
        <begin position="804"/>
        <end position="822"/>
    </location>
</feature>
<accession>A0A197K1H8</accession>
<feature type="compositionally biased region" description="Low complexity" evidence="1">
    <location>
        <begin position="723"/>
        <end position="749"/>
    </location>
</feature>
<evidence type="ECO:0000256" key="1">
    <source>
        <dbReference type="SAM" id="MobiDB-lite"/>
    </source>
</evidence>
<keyword evidence="2" id="KW-0472">Membrane</keyword>
<feature type="compositionally biased region" description="Low complexity" evidence="1">
    <location>
        <begin position="518"/>
        <end position="538"/>
    </location>
</feature>
<feature type="compositionally biased region" description="Low complexity" evidence="1">
    <location>
        <begin position="555"/>
        <end position="574"/>
    </location>
</feature>
<organism evidence="3 4">
    <name type="scientific">Linnemannia elongata AG-77</name>
    <dbReference type="NCBI Taxonomy" id="1314771"/>
    <lineage>
        <taxon>Eukaryota</taxon>
        <taxon>Fungi</taxon>
        <taxon>Fungi incertae sedis</taxon>
        <taxon>Mucoromycota</taxon>
        <taxon>Mortierellomycotina</taxon>
        <taxon>Mortierellomycetes</taxon>
        <taxon>Mortierellales</taxon>
        <taxon>Mortierellaceae</taxon>
        <taxon>Linnemannia</taxon>
    </lineage>
</organism>
<feature type="compositionally biased region" description="Polar residues" evidence="1">
    <location>
        <begin position="383"/>
        <end position="392"/>
    </location>
</feature>
<feature type="compositionally biased region" description="Polar residues" evidence="1">
    <location>
        <begin position="702"/>
        <end position="714"/>
    </location>
</feature>
<feature type="compositionally biased region" description="Basic and acidic residues" evidence="1">
    <location>
        <begin position="683"/>
        <end position="694"/>
    </location>
</feature>
<proteinExistence type="predicted"/>
<keyword evidence="2" id="KW-0812">Transmembrane</keyword>
<feature type="region of interest" description="Disordered" evidence="1">
    <location>
        <begin position="646"/>
        <end position="837"/>
    </location>
</feature>
<keyword evidence="2" id="KW-1133">Transmembrane helix</keyword>
<reference evidence="3 4" key="1">
    <citation type="submission" date="2016-05" db="EMBL/GenBank/DDBJ databases">
        <title>Genome sequencing reveals origins of a unique bacterial endosymbiosis in the earliest lineages of terrestrial Fungi.</title>
        <authorList>
            <consortium name="DOE Joint Genome Institute"/>
            <person name="Uehling J."/>
            <person name="Gryganskyi A."/>
            <person name="Hameed K."/>
            <person name="Tschaplinski T."/>
            <person name="Misztal P."/>
            <person name="Wu S."/>
            <person name="Desiro A."/>
            <person name="Vande Pol N."/>
            <person name="Du Z.-Y."/>
            <person name="Zienkiewicz A."/>
            <person name="Zienkiewicz K."/>
            <person name="Morin E."/>
            <person name="Tisserant E."/>
            <person name="Splivallo R."/>
            <person name="Hainaut M."/>
            <person name="Henrissat B."/>
            <person name="Ohm R."/>
            <person name="Kuo A."/>
            <person name="Yan J."/>
            <person name="Lipzen A."/>
            <person name="Nolan M."/>
            <person name="Labutti K."/>
            <person name="Barry K."/>
            <person name="Goldstein A."/>
            <person name="Labbe J."/>
            <person name="Schadt C."/>
            <person name="Tuskan G."/>
            <person name="Grigoriev I."/>
            <person name="Martin F."/>
            <person name="Vilgalys R."/>
            <person name="Bonito G."/>
        </authorList>
    </citation>
    <scope>NUCLEOTIDE SEQUENCE [LARGE SCALE GENOMIC DNA]</scope>
    <source>
        <strain evidence="3 4">AG-77</strain>
    </source>
</reference>
<feature type="compositionally biased region" description="Acidic residues" evidence="1">
    <location>
        <begin position="646"/>
        <end position="656"/>
    </location>
</feature>
<dbReference type="OrthoDB" id="10661767at2759"/>
<evidence type="ECO:0000313" key="3">
    <source>
        <dbReference type="EMBL" id="OAQ31457.1"/>
    </source>
</evidence>
<feature type="region of interest" description="Disordered" evidence="1">
    <location>
        <begin position="358"/>
        <end position="432"/>
    </location>
</feature>
<sequence length="899" mass="99362">MLNTTALPLPPLDNSNPSLAVHWDYREYFYSCSTFAFTWNNNSTSNWYSFTPVLFSDDGSKENKRTKILEWPDVAVLEKQYSLTLPQFIDQEQRKVHVELWCSNIDNHHPRTTKTLCGKSPQFTLFQPLNHLASTNLPITNILTKTYQTTTIHNVLTTGVPTRTHETATEPTYRIQTTDVFDPYITFSASSASVQKRILAGSPRPKPSSPTMRTTTTTTSLVVVRNTSRLNGLGTPTTIAKAMMPTKTPLPPKATTTPLMTKCPMNIPNPSCLPILPSIIAPNLSHNGSSYIPTSSSSSTANTTTTTTDNTAFNNSQSYPTGASAMNGGVIAVVVIICVIVLTLGLYLLHVRRQRSRGDCGDRKHLWGGGVHGRDDDPETGSRRSSMSSLTTYGRFRSHRVTPPWSLTYNKEDEQPDGRTYPQVPPVHISPPVLVDDPARRRQRQYEHHQQRAAVLNIHSAQMQTTGGPGSSPVSPVSATSSKYRGRPSTSTRYPVTAPGGGVATIASAAHAIQSHTALPPASSEPSSPASNESEIPPTHVWSPFSGRTSSFPRKLTTISSRSSPSRSSSIFSKLSSLSSVSPLPMDKEQDRRLRLGFKTRVLERPKLAALTRTHITPPIRSIMSISSKEGHVLARRDVLIRMEDDADDSDSDIDGCEQQQQQPWYQFKKPTNQHSNRSRTRNSRDTSHSRNSQDHNGSYHLPNQLNSSTSALSHQGPRHYRYQQQHQQQQSRYSPRRSSLIRTSSCSSIVPLTPKVPQQNIYSSSEGSCLTRGSSAVTSLSRPIGYDPEWVDTTEDDGNYDSDYSRHGEWRRSGHGSREVSKGSGRKGSETSRPISRSIMKAVRHERSKVSPALPLSQASKWAREREQEMSAAVSKGGVAAVGGGIEERHRHTGVEYY</sequence>
<feature type="compositionally biased region" description="Polar residues" evidence="1">
    <location>
        <begin position="757"/>
        <end position="782"/>
    </location>
</feature>
<feature type="region of interest" description="Disordered" evidence="1">
    <location>
        <begin position="463"/>
        <end position="500"/>
    </location>
</feature>
<feature type="compositionally biased region" description="Low complexity" evidence="1">
    <location>
        <begin position="471"/>
        <end position="482"/>
    </location>
</feature>
<dbReference type="AlphaFoldDB" id="A0A197K1H8"/>